<reference evidence="1 2" key="1">
    <citation type="submission" date="2018-11" db="EMBL/GenBank/DDBJ databases">
        <title>Genome sequence of strain 7197.</title>
        <authorList>
            <person name="Gao J."/>
            <person name="Sun J."/>
        </authorList>
    </citation>
    <scope>NUCLEOTIDE SEQUENCE [LARGE SCALE GENOMIC DNA]</scope>
    <source>
        <strain evidence="1 2">7197</strain>
    </source>
</reference>
<evidence type="ECO:0000313" key="2">
    <source>
        <dbReference type="Proteomes" id="UP000282529"/>
    </source>
</evidence>
<dbReference type="AlphaFoldDB" id="A0A3N9P973"/>
<keyword evidence="2" id="KW-1185">Reference proteome</keyword>
<comment type="caution">
    <text evidence="1">The sequence shown here is derived from an EMBL/GenBank/DDBJ whole genome shotgun (WGS) entry which is preliminary data.</text>
</comment>
<name>A0A3N9P973_9BACL</name>
<gene>
    <name evidence="1" type="ORF">EH198_07030</name>
</gene>
<dbReference type="RefSeq" id="WP_148091488.1">
    <property type="nucleotide sequence ID" value="NZ_RQPI01000002.1"/>
</dbReference>
<protein>
    <submittedName>
        <fullName evidence="1">Uncharacterized protein</fullName>
    </submittedName>
</protein>
<proteinExistence type="predicted"/>
<organism evidence="1 2">
    <name type="scientific">Paenibacillus rhizophilus</name>
    <dbReference type="NCBI Taxonomy" id="1850366"/>
    <lineage>
        <taxon>Bacteria</taxon>
        <taxon>Bacillati</taxon>
        <taxon>Bacillota</taxon>
        <taxon>Bacilli</taxon>
        <taxon>Bacillales</taxon>
        <taxon>Paenibacillaceae</taxon>
        <taxon>Paenibacillus</taxon>
    </lineage>
</organism>
<sequence>MGEKFPLKTPYRRFVRNKEEKFLVIRSAVWSIPYCLLKQAIGSKCKSQPVFINLETGWLFSCFSALKCKKSCTARWFYFTLTEDDRESVIEAAVEARIKPIAGSFIVFYGELE</sequence>
<dbReference type="Proteomes" id="UP000282529">
    <property type="component" value="Unassembled WGS sequence"/>
</dbReference>
<dbReference type="EMBL" id="RQPI01000002">
    <property type="protein sequence ID" value="RQW12788.1"/>
    <property type="molecule type" value="Genomic_DNA"/>
</dbReference>
<evidence type="ECO:0000313" key="1">
    <source>
        <dbReference type="EMBL" id="RQW12788.1"/>
    </source>
</evidence>
<accession>A0A3N9P973</accession>